<dbReference type="RefSeq" id="WP_119060608.1">
    <property type="nucleotide sequence ID" value="NZ_QXDF01000001.1"/>
</dbReference>
<keyword evidence="1" id="KW-1133">Transmembrane helix</keyword>
<dbReference type="Gene3D" id="1.20.950.20">
    <property type="entry name" value="Transmembrane di-heme cytochromes, Chain C"/>
    <property type="match status" value="1"/>
</dbReference>
<feature type="transmembrane region" description="Helical" evidence="1">
    <location>
        <begin position="72"/>
        <end position="95"/>
    </location>
</feature>
<feature type="transmembrane region" description="Helical" evidence="1">
    <location>
        <begin position="12"/>
        <end position="32"/>
    </location>
</feature>
<dbReference type="Proteomes" id="UP000266273">
    <property type="component" value="Unassembled WGS sequence"/>
</dbReference>
<comment type="caution">
    <text evidence="2">The sequence shown here is derived from an EMBL/GenBank/DDBJ whole genome shotgun (WGS) entry which is preliminary data.</text>
</comment>
<accession>A0A397Q3Q7</accession>
<evidence type="ECO:0000313" key="3">
    <source>
        <dbReference type="Proteomes" id="UP000266273"/>
    </source>
</evidence>
<dbReference type="OrthoDB" id="7872966at2"/>
<feature type="transmembrane region" description="Helical" evidence="1">
    <location>
        <begin position="115"/>
        <end position="137"/>
    </location>
</feature>
<evidence type="ECO:0000256" key="1">
    <source>
        <dbReference type="SAM" id="Phobius"/>
    </source>
</evidence>
<dbReference type="EMBL" id="QXDF01000001">
    <property type="protein sequence ID" value="RIA55752.1"/>
    <property type="molecule type" value="Genomic_DNA"/>
</dbReference>
<evidence type="ECO:0000313" key="2">
    <source>
        <dbReference type="EMBL" id="RIA55752.1"/>
    </source>
</evidence>
<dbReference type="SUPFAM" id="SSF103501">
    <property type="entry name" value="Respiratory nitrate reductase 1 gamma chain"/>
    <property type="match status" value="1"/>
</dbReference>
<name>A0A397Q3Q7_9HYPH</name>
<dbReference type="InterPro" id="IPR036197">
    <property type="entry name" value="NarG-like_sf"/>
</dbReference>
<keyword evidence="3" id="KW-1185">Reference proteome</keyword>
<organism evidence="2 3">
    <name type="scientific">Dichotomicrobium thermohalophilum</name>
    <dbReference type="NCBI Taxonomy" id="933063"/>
    <lineage>
        <taxon>Bacteria</taxon>
        <taxon>Pseudomonadati</taxon>
        <taxon>Pseudomonadota</taxon>
        <taxon>Alphaproteobacteria</taxon>
        <taxon>Hyphomicrobiales</taxon>
        <taxon>Hyphomicrobiaceae</taxon>
        <taxon>Dichotomicrobium</taxon>
    </lineage>
</organism>
<keyword evidence="1" id="KW-0812">Transmembrane</keyword>
<protein>
    <submittedName>
        <fullName evidence="2">Nitrate reductase gamma subunit</fullName>
    </submittedName>
</protein>
<proteinExistence type="predicted"/>
<gene>
    <name evidence="2" type="ORF">BXY53_0828</name>
</gene>
<reference evidence="2 3" key="1">
    <citation type="submission" date="2018-08" db="EMBL/GenBank/DDBJ databases">
        <title>Genomic Encyclopedia of Archaeal and Bacterial Type Strains, Phase II (KMG-II): from individual species to whole genera.</title>
        <authorList>
            <person name="Goeker M."/>
        </authorList>
    </citation>
    <scope>NUCLEOTIDE SEQUENCE [LARGE SCALE GENOMIC DNA]</scope>
    <source>
        <strain evidence="2 3">DSM 5002</strain>
    </source>
</reference>
<keyword evidence="1" id="KW-0472">Membrane</keyword>
<dbReference type="AlphaFoldDB" id="A0A397Q3Q7"/>
<sequence length="218" mass="24224">MSLVEFIEGPLWIFSAWFFVIFVVWRLGNILFSGRGLPHTQAQPKGSPALGALRTNLEHFAPRSPFTGSAKVWFVTIAGYAFHIGLFVLLFFAAPHVAFIEEHILGVGWPPMSRTAFIISAQVAFAGLLVLWIRRFLDPVVRLISRPDDHIAAGLTFIVMLTGCMALGEQSEALRLTHLLTVQAWLIYFPFSSLMHTFTWPLSRGATGALAGRRGARM</sequence>
<feature type="transmembrane region" description="Helical" evidence="1">
    <location>
        <begin position="149"/>
        <end position="168"/>
    </location>
</feature>